<dbReference type="Proteomes" id="UP000316621">
    <property type="component" value="Chromosome 2"/>
</dbReference>
<evidence type="ECO:0000313" key="2">
    <source>
        <dbReference type="Proteomes" id="UP000316621"/>
    </source>
</evidence>
<accession>A0A4Y7IV87</accession>
<gene>
    <name evidence="1" type="ORF">C5167_019841</name>
</gene>
<dbReference type="EMBL" id="CM010716">
    <property type="protein sequence ID" value="RZC51419.1"/>
    <property type="molecule type" value="Genomic_DNA"/>
</dbReference>
<name>A0A4Y7IV87_PAPSO</name>
<reference evidence="1 2" key="1">
    <citation type="journal article" date="2018" name="Science">
        <title>The opium poppy genome and morphinan production.</title>
        <authorList>
            <person name="Guo L."/>
            <person name="Winzer T."/>
            <person name="Yang X."/>
            <person name="Li Y."/>
            <person name="Ning Z."/>
            <person name="He Z."/>
            <person name="Teodor R."/>
            <person name="Lu Y."/>
            <person name="Bowser T.A."/>
            <person name="Graham I.A."/>
            <person name="Ye K."/>
        </authorList>
    </citation>
    <scope>NUCLEOTIDE SEQUENCE [LARGE SCALE GENOMIC DNA]</scope>
    <source>
        <strain evidence="2">cv. HN1</strain>
        <tissue evidence="1">Leaves</tissue>
    </source>
</reference>
<sequence>MFNSDIFHLQFIQIGNSGLTLVIFEPGMFNSDIFHLQFIRIRNSGITLAIFEPEMFNSNIYFIFDSSVSETQAVVKVIYESGEEEHSFAEEWIVLNLKKRSEVLIYSIKMVKFTAEELSRIMDL</sequence>
<dbReference type="Gramene" id="RZC51419">
    <property type="protein sequence ID" value="RZC51419"/>
    <property type="gene ID" value="C5167_019841"/>
</dbReference>
<protein>
    <submittedName>
        <fullName evidence="1">Uncharacterized protein</fullName>
    </submittedName>
</protein>
<keyword evidence="2" id="KW-1185">Reference proteome</keyword>
<proteinExistence type="predicted"/>
<organism evidence="1 2">
    <name type="scientific">Papaver somniferum</name>
    <name type="common">Opium poppy</name>
    <dbReference type="NCBI Taxonomy" id="3469"/>
    <lineage>
        <taxon>Eukaryota</taxon>
        <taxon>Viridiplantae</taxon>
        <taxon>Streptophyta</taxon>
        <taxon>Embryophyta</taxon>
        <taxon>Tracheophyta</taxon>
        <taxon>Spermatophyta</taxon>
        <taxon>Magnoliopsida</taxon>
        <taxon>Ranunculales</taxon>
        <taxon>Papaveraceae</taxon>
        <taxon>Papaveroideae</taxon>
        <taxon>Papaver</taxon>
    </lineage>
</organism>
<evidence type="ECO:0000313" key="1">
    <source>
        <dbReference type="EMBL" id="RZC51419.1"/>
    </source>
</evidence>
<dbReference type="AlphaFoldDB" id="A0A4Y7IV87"/>